<evidence type="ECO:0000256" key="2">
    <source>
        <dbReference type="ARBA" id="ARBA00004651"/>
    </source>
</evidence>
<evidence type="ECO:0000256" key="1">
    <source>
        <dbReference type="ARBA" id="ARBA00000085"/>
    </source>
</evidence>
<dbReference type="PROSITE" id="PS50885">
    <property type="entry name" value="HAMP"/>
    <property type="match status" value="1"/>
</dbReference>
<keyword evidence="6" id="KW-0808">Transferase</keyword>
<dbReference type="InterPro" id="IPR050640">
    <property type="entry name" value="Bact_2-comp_sensor_kinase"/>
</dbReference>
<dbReference type="InterPro" id="IPR003594">
    <property type="entry name" value="HATPase_dom"/>
</dbReference>
<dbReference type="SMART" id="SM00304">
    <property type="entry name" value="HAMP"/>
    <property type="match status" value="1"/>
</dbReference>
<dbReference type="Gene3D" id="3.30.565.10">
    <property type="entry name" value="Histidine kinase-like ATPase, C-terminal domain"/>
    <property type="match status" value="1"/>
</dbReference>
<dbReference type="InterPro" id="IPR004358">
    <property type="entry name" value="Sig_transdc_His_kin-like_C"/>
</dbReference>
<evidence type="ECO:0000256" key="8">
    <source>
        <dbReference type="ARBA" id="ARBA00023012"/>
    </source>
</evidence>
<dbReference type="SMART" id="SM00387">
    <property type="entry name" value="HATPase_c"/>
    <property type="match status" value="1"/>
</dbReference>
<protein>
    <recommendedName>
        <fullName evidence="3">histidine kinase</fullName>
        <ecNumber evidence="3">2.7.13.3</ecNumber>
    </recommendedName>
</protein>
<dbReference type="Pfam" id="PF06580">
    <property type="entry name" value="His_kinase"/>
    <property type="match status" value="1"/>
</dbReference>
<dbReference type="RefSeq" id="WP_377499403.1">
    <property type="nucleotide sequence ID" value="NZ_JBHMDO010000041.1"/>
</dbReference>
<dbReference type="PANTHER" id="PTHR34220:SF7">
    <property type="entry name" value="SENSOR HISTIDINE KINASE YPDA"/>
    <property type="match status" value="1"/>
</dbReference>
<evidence type="ECO:0000313" key="12">
    <source>
        <dbReference type="Proteomes" id="UP001589747"/>
    </source>
</evidence>
<keyword evidence="4" id="KW-1003">Cell membrane</keyword>
<dbReference type="InterPro" id="IPR003660">
    <property type="entry name" value="HAMP_dom"/>
</dbReference>
<evidence type="ECO:0000259" key="10">
    <source>
        <dbReference type="PROSITE" id="PS50885"/>
    </source>
</evidence>
<dbReference type="SUPFAM" id="SSF158472">
    <property type="entry name" value="HAMP domain-like"/>
    <property type="match status" value="1"/>
</dbReference>
<comment type="catalytic activity">
    <reaction evidence="1">
        <text>ATP + protein L-histidine = ADP + protein N-phospho-L-histidine.</text>
        <dbReference type="EC" id="2.7.13.3"/>
    </reaction>
</comment>
<dbReference type="CDD" id="cd06225">
    <property type="entry name" value="HAMP"/>
    <property type="match status" value="1"/>
</dbReference>
<dbReference type="InterPro" id="IPR010559">
    <property type="entry name" value="Sig_transdc_His_kin_internal"/>
</dbReference>
<dbReference type="EC" id="2.7.13.3" evidence="3"/>
<dbReference type="Gene3D" id="6.10.340.10">
    <property type="match status" value="1"/>
</dbReference>
<dbReference type="PANTHER" id="PTHR34220">
    <property type="entry name" value="SENSOR HISTIDINE KINASE YPDA"/>
    <property type="match status" value="1"/>
</dbReference>
<evidence type="ECO:0000256" key="4">
    <source>
        <dbReference type="ARBA" id="ARBA00022475"/>
    </source>
</evidence>
<dbReference type="EMBL" id="JBHMDO010000041">
    <property type="protein sequence ID" value="MFB9329281.1"/>
    <property type="molecule type" value="Genomic_DNA"/>
</dbReference>
<reference evidence="11 12" key="1">
    <citation type="submission" date="2024-09" db="EMBL/GenBank/DDBJ databases">
        <authorList>
            <person name="Sun Q."/>
            <person name="Mori K."/>
        </authorList>
    </citation>
    <scope>NUCLEOTIDE SEQUENCE [LARGE SCALE GENOMIC DNA]</scope>
    <source>
        <strain evidence="11 12">TISTR 2452</strain>
    </source>
</reference>
<evidence type="ECO:0000256" key="3">
    <source>
        <dbReference type="ARBA" id="ARBA00012438"/>
    </source>
</evidence>
<keyword evidence="12" id="KW-1185">Reference proteome</keyword>
<comment type="subcellular location">
    <subcellularLocation>
        <location evidence="2">Cell membrane</location>
        <topology evidence="2">Multi-pass membrane protein</topology>
    </subcellularLocation>
</comment>
<dbReference type="InterPro" id="IPR036890">
    <property type="entry name" value="HATPase_C_sf"/>
</dbReference>
<comment type="caution">
    <text evidence="11">The sequence shown here is derived from an EMBL/GenBank/DDBJ whole genome shotgun (WGS) entry which is preliminary data.</text>
</comment>
<evidence type="ECO:0000256" key="9">
    <source>
        <dbReference type="ARBA" id="ARBA00023136"/>
    </source>
</evidence>
<name>A0ABV5KVM5_9BACL</name>
<evidence type="ECO:0000256" key="5">
    <source>
        <dbReference type="ARBA" id="ARBA00022553"/>
    </source>
</evidence>
<dbReference type="PRINTS" id="PR00344">
    <property type="entry name" value="BCTRLSENSOR"/>
</dbReference>
<organism evidence="11 12">
    <name type="scientific">Paenibacillus aurantiacus</name>
    <dbReference type="NCBI Taxonomy" id="1936118"/>
    <lineage>
        <taxon>Bacteria</taxon>
        <taxon>Bacillati</taxon>
        <taxon>Bacillota</taxon>
        <taxon>Bacilli</taxon>
        <taxon>Bacillales</taxon>
        <taxon>Paenibacillaceae</taxon>
        <taxon>Paenibacillus</taxon>
    </lineage>
</organism>
<gene>
    <name evidence="11" type="ORF">ACFFSY_25370</name>
</gene>
<keyword evidence="5" id="KW-0597">Phosphoprotein</keyword>
<sequence length="487" mass="52709">MSIRKKLLLFIPLLVLLANTVAFLLFESAHVVQDSYRLLLDRVLGIRNSAEAAEAQLTAMYRYLADPAPAAGEALRQAEAGASEAAGELAVSAAEPFGNEAAFIAYGRLLSTLTEQTSAALTDEGAGGAVSLSRYEAAEETAGFIREAAAELVDLELAAYEPLYKEALRQSARMNRLGLAVFAVHTALGVALALWISRSVTRPVARLVDWAGRVTTSGAADAPPPVSQTRDEMGTLTDAFGRMLGALERSARIEKEAAEKDRLVKELELAALQSQINPHFLFNTLNVLSKLALMEGADRTSDLIVSMSSMLRYNLRSLDQPVRIRDELAHVREYIVIQQARFRDRVRFEVEADEAVLDLAIPALTLQPLLENAFMHGIEGMERDAVISLHIRTADDGAEIVVADNGRGMSPDVRAALLQAGGGYRVSDEHAGEERAASANTGSTGLGTRNVFRRLRLFYGEEDLVGIDSGPAQGTRITLRIPARGKE</sequence>
<keyword evidence="8" id="KW-0902">Two-component regulatory system</keyword>
<dbReference type="GO" id="GO:0016301">
    <property type="term" value="F:kinase activity"/>
    <property type="evidence" value="ECO:0007669"/>
    <property type="project" value="UniProtKB-KW"/>
</dbReference>
<dbReference type="Proteomes" id="UP001589747">
    <property type="component" value="Unassembled WGS sequence"/>
</dbReference>
<feature type="domain" description="HAMP" evidence="10">
    <location>
        <begin position="198"/>
        <end position="252"/>
    </location>
</feature>
<evidence type="ECO:0000256" key="7">
    <source>
        <dbReference type="ARBA" id="ARBA00022777"/>
    </source>
</evidence>
<evidence type="ECO:0000256" key="6">
    <source>
        <dbReference type="ARBA" id="ARBA00022679"/>
    </source>
</evidence>
<evidence type="ECO:0000313" key="11">
    <source>
        <dbReference type="EMBL" id="MFB9329281.1"/>
    </source>
</evidence>
<dbReference type="Pfam" id="PF02518">
    <property type="entry name" value="HATPase_c"/>
    <property type="match status" value="1"/>
</dbReference>
<dbReference type="Pfam" id="PF00672">
    <property type="entry name" value="HAMP"/>
    <property type="match status" value="1"/>
</dbReference>
<keyword evidence="7 11" id="KW-0418">Kinase</keyword>
<proteinExistence type="predicted"/>
<keyword evidence="9" id="KW-0472">Membrane</keyword>
<accession>A0ABV5KVM5</accession>
<dbReference type="SUPFAM" id="SSF55874">
    <property type="entry name" value="ATPase domain of HSP90 chaperone/DNA topoisomerase II/histidine kinase"/>
    <property type="match status" value="1"/>
</dbReference>